<name>A0ABR1DG51_NECAM</name>
<accession>A0ABR1DG51</accession>
<feature type="compositionally biased region" description="Polar residues" evidence="1">
    <location>
        <begin position="125"/>
        <end position="134"/>
    </location>
</feature>
<reference evidence="2 3" key="1">
    <citation type="submission" date="2023-08" db="EMBL/GenBank/DDBJ databases">
        <title>A Necator americanus chromosomal reference genome.</title>
        <authorList>
            <person name="Ilik V."/>
            <person name="Petrzelkova K.J."/>
            <person name="Pardy F."/>
            <person name="Fuh T."/>
            <person name="Niatou-Singa F.S."/>
            <person name="Gouil Q."/>
            <person name="Baker L."/>
            <person name="Ritchie M.E."/>
            <person name="Jex A.R."/>
            <person name="Gazzola D."/>
            <person name="Li H."/>
            <person name="Toshio Fujiwara R."/>
            <person name="Zhan B."/>
            <person name="Aroian R.V."/>
            <person name="Pafco B."/>
            <person name="Schwarz E.M."/>
        </authorList>
    </citation>
    <scope>NUCLEOTIDE SEQUENCE [LARGE SCALE GENOMIC DNA]</scope>
    <source>
        <strain evidence="2 3">Aroian</strain>
        <tissue evidence="2">Whole animal</tissue>
    </source>
</reference>
<feature type="compositionally biased region" description="Basic and acidic residues" evidence="1">
    <location>
        <begin position="147"/>
        <end position="166"/>
    </location>
</feature>
<evidence type="ECO:0000313" key="2">
    <source>
        <dbReference type="EMBL" id="KAK6749462.1"/>
    </source>
</evidence>
<dbReference type="EMBL" id="JAVFWL010000004">
    <property type="protein sequence ID" value="KAK6749462.1"/>
    <property type="molecule type" value="Genomic_DNA"/>
</dbReference>
<keyword evidence="3" id="KW-1185">Reference proteome</keyword>
<feature type="compositionally biased region" description="Basic residues" evidence="1">
    <location>
        <begin position="98"/>
        <end position="118"/>
    </location>
</feature>
<protein>
    <submittedName>
        <fullName evidence="2">Uncharacterized protein</fullName>
    </submittedName>
</protein>
<evidence type="ECO:0000313" key="3">
    <source>
        <dbReference type="Proteomes" id="UP001303046"/>
    </source>
</evidence>
<feature type="region of interest" description="Disordered" evidence="1">
    <location>
        <begin position="44"/>
        <end position="81"/>
    </location>
</feature>
<feature type="compositionally biased region" description="Basic and acidic residues" evidence="1">
    <location>
        <begin position="49"/>
        <end position="81"/>
    </location>
</feature>
<feature type="region of interest" description="Disordered" evidence="1">
    <location>
        <begin position="98"/>
        <end position="166"/>
    </location>
</feature>
<comment type="caution">
    <text evidence="2">The sequence shown here is derived from an EMBL/GenBank/DDBJ whole genome shotgun (WGS) entry which is preliminary data.</text>
</comment>
<organism evidence="2 3">
    <name type="scientific">Necator americanus</name>
    <name type="common">Human hookworm</name>
    <dbReference type="NCBI Taxonomy" id="51031"/>
    <lineage>
        <taxon>Eukaryota</taxon>
        <taxon>Metazoa</taxon>
        <taxon>Ecdysozoa</taxon>
        <taxon>Nematoda</taxon>
        <taxon>Chromadorea</taxon>
        <taxon>Rhabditida</taxon>
        <taxon>Rhabditina</taxon>
        <taxon>Rhabditomorpha</taxon>
        <taxon>Strongyloidea</taxon>
        <taxon>Ancylostomatidae</taxon>
        <taxon>Bunostominae</taxon>
        <taxon>Necator</taxon>
    </lineage>
</organism>
<dbReference type="Proteomes" id="UP001303046">
    <property type="component" value="Unassembled WGS sequence"/>
</dbReference>
<evidence type="ECO:0000256" key="1">
    <source>
        <dbReference type="SAM" id="MobiDB-lite"/>
    </source>
</evidence>
<gene>
    <name evidence="2" type="primary">Necator_chrIV.g15128</name>
    <name evidence="2" type="ORF">RB195_001833</name>
</gene>
<sequence length="166" mass="18710">MCLIIKRLYTLIDIIWPPRIPLRCEPSRVKNMLPSYGLIPDEVSDSEEELRNLEDRAAGEDRDGGGADKRSDMESTIRVHLQDDKQYAGTVENVSMLVKKRDKAKGKTPSEKKKKSILKVRALSPAQQQESDTAGSREPNAVRKTVKSVELDSGMREMMNKEAVKL</sequence>
<proteinExistence type="predicted"/>